<evidence type="ECO:0000313" key="1">
    <source>
        <dbReference type="EMBL" id="TCP66060.1"/>
    </source>
</evidence>
<name>A0A4R2RPQ5_9BACL</name>
<dbReference type="PANTHER" id="PTHR38074:SF1">
    <property type="entry name" value="ALTERED INHERITANCE OF MITOCHONDRIA PROTEIN 24, MITOCHONDRIAL"/>
    <property type="match status" value="1"/>
</dbReference>
<dbReference type="Proteomes" id="UP000294746">
    <property type="component" value="Unassembled WGS sequence"/>
</dbReference>
<dbReference type="InterPro" id="IPR016031">
    <property type="entry name" value="Trp_RNA-bd_attenuator-like_dom"/>
</dbReference>
<dbReference type="PANTHER" id="PTHR38074">
    <property type="entry name" value="ALTERED INHERITANCE OF MITOCHONDRIA PROTEIN 24, MITOCHONDRIAL"/>
    <property type="match status" value="1"/>
</dbReference>
<dbReference type="Gene3D" id="3.60.160.10">
    <property type="entry name" value="Mitochondrial biogenesis AIM24"/>
    <property type="match status" value="1"/>
</dbReference>
<dbReference type="RefSeq" id="WP_131849203.1">
    <property type="nucleotide sequence ID" value="NZ_SLXV01000028.1"/>
</dbReference>
<dbReference type="InterPro" id="IPR036983">
    <property type="entry name" value="AIM24_sf"/>
</dbReference>
<gene>
    <name evidence="1" type="ORF">EDD57_12814</name>
</gene>
<dbReference type="InterPro" id="IPR002838">
    <property type="entry name" value="AIM24"/>
</dbReference>
<accession>A0A4R2RPQ5</accession>
<keyword evidence="2" id="KW-1185">Reference proteome</keyword>
<evidence type="ECO:0000313" key="2">
    <source>
        <dbReference type="Proteomes" id="UP000294746"/>
    </source>
</evidence>
<organism evidence="1 2">
    <name type="scientific">Baia soyae</name>
    <dbReference type="NCBI Taxonomy" id="1544746"/>
    <lineage>
        <taxon>Bacteria</taxon>
        <taxon>Bacillati</taxon>
        <taxon>Bacillota</taxon>
        <taxon>Bacilli</taxon>
        <taxon>Bacillales</taxon>
        <taxon>Thermoactinomycetaceae</taxon>
        <taxon>Baia</taxon>
    </lineage>
</organism>
<dbReference type="AlphaFoldDB" id="A0A4R2RPQ5"/>
<sequence>MSDSLDQLLHRAEEVDSPQAFTLQNSKALKIRLTDSVYCRAGSMVAYQGNIKFESSTGGGLSKWIKKKITGEGVPLMKAVGNGDLFLANQAADIMVIELKGETFFVESRNLLAFEKTIDWDVTLLKGGGSMSGGLFTCKLSGHGCVAITSFGEPIALEAPCVVDPDSVLGWTSGTSPSIRTDINFKTLIGKSSGETFQLAFSGNGKVLVQPYENDQQNLKG</sequence>
<dbReference type="EMBL" id="SLXV01000028">
    <property type="protein sequence ID" value="TCP66060.1"/>
    <property type="molecule type" value="Genomic_DNA"/>
</dbReference>
<proteinExistence type="predicted"/>
<dbReference type="Pfam" id="PF01987">
    <property type="entry name" value="AIM24"/>
    <property type="match status" value="1"/>
</dbReference>
<dbReference type="OrthoDB" id="8707822at2"/>
<comment type="caution">
    <text evidence="1">The sequence shown here is derived from an EMBL/GenBank/DDBJ whole genome shotgun (WGS) entry which is preliminary data.</text>
</comment>
<protein>
    <submittedName>
        <fullName evidence="1">Uncharacterized protein (AIM24 family)</fullName>
    </submittedName>
</protein>
<reference evidence="1 2" key="1">
    <citation type="submission" date="2019-03" db="EMBL/GenBank/DDBJ databases">
        <title>Genomic Encyclopedia of Type Strains, Phase IV (KMG-IV): sequencing the most valuable type-strain genomes for metagenomic binning, comparative biology and taxonomic classification.</title>
        <authorList>
            <person name="Goeker M."/>
        </authorList>
    </citation>
    <scope>NUCLEOTIDE SEQUENCE [LARGE SCALE GENOMIC DNA]</scope>
    <source>
        <strain evidence="1 2">DSM 46831</strain>
    </source>
</reference>
<dbReference type="SUPFAM" id="SSF51219">
    <property type="entry name" value="TRAP-like"/>
    <property type="match status" value="1"/>
</dbReference>